<dbReference type="GO" id="GO:0006574">
    <property type="term" value="P:L-valine catabolic process"/>
    <property type="evidence" value="ECO:0007669"/>
    <property type="project" value="TreeGrafter"/>
</dbReference>
<dbReference type="KEGG" id="bex:A11Q_1752"/>
<dbReference type="InterPro" id="IPR016163">
    <property type="entry name" value="Ald_DH_C"/>
</dbReference>
<evidence type="ECO:0000313" key="3">
    <source>
        <dbReference type="EMBL" id="AGH95968.1"/>
    </source>
</evidence>
<dbReference type="OrthoDB" id="5287918at2"/>
<keyword evidence="4" id="KW-1185">Reference proteome</keyword>
<feature type="domain" description="Aldehyde dehydrogenase" evidence="2">
    <location>
        <begin position="20"/>
        <end position="477"/>
    </location>
</feature>
<evidence type="ECO:0000313" key="4">
    <source>
        <dbReference type="Proteomes" id="UP000012040"/>
    </source>
</evidence>
<accession>M4V9V1</accession>
<organism evidence="3 4">
    <name type="scientific">Pseudobdellovibrio exovorus JSS</name>
    <dbReference type="NCBI Taxonomy" id="1184267"/>
    <lineage>
        <taxon>Bacteria</taxon>
        <taxon>Pseudomonadati</taxon>
        <taxon>Bdellovibrionota</taxon>
        <taxon>Bdellovibrionia</taxon>
        <taxon>Bdellovibrionales</taxon>
        <taxon>Pseudobdellovibrionaceae</taxon>
        <taxon>Pseudobdellovibrio</taxon>
    </lineage>
</organism>
<name>M4V9V1_9BACT</name>
<dbReference type="InterPro" id="IPR016162">
    <property type="entry name" value="Ald_DH_N"/>
</dbReference>
<dbReference type="HOGENOM" id="CLU_005391_1_10_7"/>
<evidence type="ECO:0000259" key="2">
    <source>
        <dbReference type="Pfam" id="PF00171"/>
    </source>
</evidence>
<dbReference type="RefSeq" id="WP_015470458.1">
    <property type="nucleotide sequence ID" value="NC_020813.1"/>
</dbReference>
<protein>
    <submittedName>
        <fullName evidence="3">Methylmalonate-semialdehyde dehydrogenase</fullName>
    </submittedName>
</protein>
<dbReference type="Pfam" id="PF00171">
    <property type="entry name" value="Aldedh"/>
    <property type="match status" value="1"/>
</dbReference>
<dbReference type="InterPro" id="IPR016161">
    <property type="entry name" value="Ald_DH/histidinol_DH"/>
</dbReference>
<dbReference type="EMBL" id="CP003537">
    <property type="protein sequence ID" value="AGH95968.1"/>
    <property type="molecule type" value="Genomic_DNA"/>
</dbReference>
<gene>
    <name evidence="3" type="ORF">A11Q_1752</name>
</gene>
<dbReference type="AlphaFoldDB" id="M4V9V1"/>
<proteinExistence type="predicted"/>
<dbReference type="Gene3D" id="3.40.309.10">
    <property type="entry name" value="Aldehyde Dehydrogenase, Chain A, domain 2"/>
    <property type="match status" value="1"/>
</dbReference>
<dbReference type="CDD" id="cd07085">
    <property type="entry name" value="ALDH_F6_MMSDH"/>
    <property type="match status" value="1"/>
</dbReference>
<dbReference type="FunFam" id="3.40.309.10:FF:000002">
    <property type="entry name" value="Methylmalonate-semialdehyde dehydrogenase (Acylating)"/>
    <property type="match status" value="1"/>
</dbReference>
<dbReference type="PANTHER" id="PTHR43866">
    <property type="entry name" value="MALONATE-SEMIALDEHYDE DEHYDROGENASE"/>
    <property type="match status" value="1"/>
</dbReference>
<dbReference type="STRING" id="1184267.A11Q_1752"/>
<sequence length="491" mass="52523">MQTILPVEPVICHNLINGEWVKGEGGQPDVFSPYNGKKIGEVSLPSPNQIEIALQAAAEAQVSWGKTPIKERSQILFNFRNILLRDLDQISHLKSSECGKTFAEARAGLMKGIEVLEFALSLQNLDLGGKLEVSRGVTCEYRREPLGVIANITPFNFPAMVPMWTIPICLALGNAYVWKPSDKTPLTALRIANALLEAGLPKGVFTVLHGGAFTVDAIIDHPAVKAIGFVGSTKVAKIVYQRGTQLGKRVLALGGAKNHIVLLPDANAELSGIGISDSFTGCAGQRCMAASVLLAVGDVDRHIQKVIARASSMELGKDMGALITKSQKDFLVDAIDKAEKAGAKILLDGRKAKAPAGMEDGNWIGPTILDDIQVGSEAATVELFGPILSIVRCKDISEAMKIENSVEYGNACSVFTSSGPLADRVVREASTGMVGVNIGVPVPREPFSFGGINASKFGHGDITGHHSLDFWSNVKKITTKWETQADSNWMS</sequence>
<dbReference type="InterPro" id="IPR015590">
    <property type="entry name" value="Aldehyde_DH_dom"/>
</dbReference>
<dbReference type="PANTHER" id="PTHR43866:SF4">
    <property type="entry name" value="MALONATE-SEMIALDEHYDE DEHYDROGENASE"/>
    <property type="match status" value="1"/>
</dbReference>
<dbReference type="PATRIC" id="fig|1184267.3.peg.1773"/>
<dbReference type="Proteomes" id="UP000012040">
    <property type="component" value="Chromosome"/>
</dbReference>
<dbReference type="GO" id="GO:0006210">
    <property type="term" value="P:thymine catabolic process"/>
    <property type="evidence" value="ECO:0007669"/>
    <property type="project" value="TreeGrafter"/>
</dbReference>
<keyword evidence="1" id="KW-0560">Oxidoreductase</keyword>
<reference evidence="3 4" key="1">
    <citation type="journal article" date="2013" name="ISME J.">
        <title>By their genes ye shall know them: genomic signatures of predatory bacteria.</title>
        <authorList>
            <person name="Pasternak Z."/>
            <person name="Pietrokovski S."/>
            <person name="Rotem O."/>
            <person name="Gophna U."/>
            <person name="Lurie-Weinberger M.N."/>
            <person name="Jurkevitch E."/>
        </authorList>
    </citation>
    <scope>NUCLEOTIDE SEQUENCE [LARGE SCALE GENOMIC DNA]</scope>
    <source>
        <strain evidence="3 4">JSS</strain>
    </source>
</reference>
<evidence type="ECO:0000256" key="1">
    <source>
        <dbReference type="ARBA" id="ARBA00023002"/>
    </source>
</evidence>
<dbReference type="eggNOG" id="COG1012">
    <property type="taxonomic scope" value="Bacteria"/>
</dbReference>
<dbReference type="Gene3D" id="3.40.605.10">
    <property type="entry name" value="Aldehyde Dehydrogenase, Chain A, domain 1"/>
    <property type="match status" value="1"/>
</dbReference>
<dbReference type="InterPro" id="IPR010061">
    <property type="entry name" value="MeMal-semiAld_DH"/>
</dbReference>
<dbReference type="SUPFAM" id="SSF53720">
    <property type="entry name" value="ALDH-like"/>
    <property type="match status" value="1"/>
</dbReference>
<dbReference type="GO" id="GO:0004491">
    <property type="term" value="F:methylmalonate-semialdehyde dehydrogenase (acylating, NAD) activity"/>
    <property type="evidence" value="ECO:0007669"/>
    <property type="project" value="InterPro"/>
</dbReference>